<protein>
    <recommendedName>
        <fullName evidence="5">VWFD domain-containing protein</fullName>
    </recommendedName>
</protein>
<dbReference type="AlphaFoldDB" id="A0AAD5TPC3"/>
<name>A0AAD5TPC3_9FUNG</name>
<evidence type="ECO:0000313" key="7">
    <source>
        <dbReference type="Proteomes" id="UP001212152"/>
    </source>
</evidence>
<evidence type="ECO:0000259" key="5">
    <source>
        <dbReference type="PROSITE" id="PS51233"/>
    </source>
</evidence>
<reference evidence="6" key="1">
    <citation type="submission" date="2020-05" db="EMBL/GenBank/DDBJ databases">
        <title>Phylogenomic resolution of chytrid fungi.</title>
        <authorList>
            <person name="Stajich J.E."/>
            <person name="Amses K."/>
            <person name="Simmons R."/>
            <person name="Seto K."/>
            <person name="Myers J."/>
            <person name="Bonds A."/>
            <person name="Quandt C.A."/>
            <person name="Barry K."/>
            <person name="Liu P."/>
            <person name="Grigoriev I."/>
            <person name="Longcore J.E."/>
            <person name="James T.Y."/>
        </authorList>
    </citation>
    <scope>NUCLEOTIDE SEQUENCE</scope>
    <source>
        <strain evidence="6">JEL0379</strain>
    </source>
</reference>
<dbReference type="Pfam" id="PF00094">
    <property type="entry name" value="VWD"/>
    <property type="match status" value="1"/>
</dbReference>
<keyword evidence="4" id="KW-0732">Signal</keyword>
<feature type="compositionally biased region" description="Polar residues" evidence="3">
    <location>
        <begin position="537"/>
        <end position="548"/>
    </location>
</feature>
<accession>A0AAD5TPC3</accession>
<dbReference type="PANTHER" id="PTHR11339:SF395">
    <property type="entry name" value="GH18 DOMAIN-CONTAINING PROTEIN"/>
    <property type="match status" value="1"/>
</dbReference>
<dbReference type="PROSITE" id="PS00022">
    <property type="entry name" value="EGF_1"/>
    <property type="match status" value="1"/>
</dbReference>
<evidence type="ECO:0000256" key="3">
    <source>
        <dbReference type="SAM" id="MobiDB-lite"/>
    </source>
</evidence>
<gene>
    <name evidence="6" type="ORF">HDU87_007373</name>
</gene>
<dbReference type="InterPro" id="IPR000742">
    <property type="entry name" value="EGF"/>
</dbReference>
<dbReference type="EMBL" id="JADGJQ010000007">
    <property type="protein sequence ID" value="KAJ3182951.1"/>
    <property type="molecule type" value="Genomic_DNA"/>
</dbReference>
<feature type="compositionally biased region" description="Low complexity" evidence="3">
    <location>
        <begin position="715"/>
        <end position="778"/>
    </location>
</feature>
<proteinExistence type="predicted"/>
<keyword evidence="1" id="KW-1015">Disulfide bond</keyword>
<dbReference type="InterPro" id="IPR001846">
    <property type="entry name" value="VWF_type-D"/>
</dbReference>
<evidence type="ECO:0000313" key="6">
    <source>
        <dbReference type="EMBL" id="KAJ3182951.1"/>
    </source>
</evidence>
<organism evidence="6 7">
    <name type="scientific">Geranomyces variabilis</name>
    <dbReference type="NCBI Taxonomy" id="109894"/>
    <lineage>
        <taxon>Eukaryota</taxon>
        <taxon>Fungi</taxon>
        <taxon>Fungi incertae sedis</taxon>
        <taxon>Chytridiomycota</taxon>
        <taxon>Chytridiomycota incertae sedis</taxon>
        <taxon>Chytridiomycetes</taxon>
        <taxon>Spizellomycetales</taxon>
        <taxon>Powellomycetaceae</taxon>
        <taxon>Geranomyces</taxon>
    </lineage>
</organism>
<keyword evidence="2" id="KW-0325">Glycoprotein</keyword>
<feature type="signal peptide" evidence="4">
    <location>
        <begin position="1"/>
        <end position="23"/>
    </location>
</feature>
<dbReference type="PROSITE" id="PS01186">
    <property type="entry name" value="EGF_2"/>
    <property type="match status" value="1"/>
</dbReference>
<feature type="domain" description="VWFD" evidence="5">
    <location>
        <begin position="135"/>
        <end position="325"/>
    </location>
</feature>
<dbReference type="InterPro" id="IPR050780">
    <property type="entry name" value="Mucin_vWF_Thrombospondin_sf"/>
</dbReference>
<evidence type="ECO:0000256" key="4">
    <source>
        <dbReference type="SAM" id="SignalP"/>
    </source>
</evidence>
<evidence type="ECO:0000256" key="2">
    <source>
        <dbReference type="ARBA" id="ARBA00023180"/>
    </source>
</evidence>
<keyword evidence="7" id="KW-1185">Reference proteome</keyword>
<feature type="chain" id="PRO_5042170189" description="VWFD domain-containing protein" evidence="4">
    <location>
        <begin position="24"/>
        <end position="812"/>
    </location>
</feature>
<dbReference type="SMART" id="SM00216">
    <property type="entry name" value="VWD"/>
    <property type="match status" value="1"/>
</dbReference>
<evidence type="ECO:0000256" key="1">
    <source>
        <dbReference type="ARBA" id="ARBA00023157"/>
    </source>
</evidence>
<comment type="caution">
    <text evidence="6">The sequence shown here is derived from an EMBL/GenBank/DDBJ whole genome shotgun (WGS) entry which is preliminary data.</text>
</comment>
<dbReference type="Proteomes" id="UP001212152">
    <property type="component" value="Unassembled WGS sequence"/>
</dbReference>
<feature type="region of interest" description="Disordered" evidence="3">
    <location>
        <begin position="715"/>
        <end position="781"/>
    </location>
</feature>
<dbReference type="PANTHER" id="PTHR11339">
    <property type="entry name" value="EXTRACELLULAR MATRIX GLYCOPROTEIN RELATED"/>
    <property type="match status" value="1"/>
</dbReference>
<feature type="region of interest" description="Disordered" evidence="3">
    <location>
        <begin position="526"/>
        <end position="560"/>
    </location>
</feature>
<sequence length="812" mass="81604">MAPVRNKMFSLTAMALLASPALSQIFTDYIEFNPPALSISDLQGSASFAARLKTPPSDTATIFWDMPGLSSSSCNTVFTKDNYNVFQTIIVSPLPQYTANNTITFSITAKASAANTTYDSNEEIYPVTRAMTPAQTCTSVGDPHFKTFGGFTFDYHTVGVHYLVKHKQLTIQTMQFLCNAATGAFCNSGVAIRYGKSIVVIATDANNKASTAMTVRQASATIDGLVVTGSMVNSHFLISIGSDGSQIELQANLFNGFNYVDITTRLASTYAGQVGGLCGTYKAGPDTGTGLTCADGSITASAAVFGDSWIVPAPDNIFVLGDKCTTQIIDVPPTIQGAICAIPNPFPNANAPPPPAPDAPASTTLVQSVITNVIEKTVTNVQQVTVGGPPAAPAPDATSTAVVVVAPAPVTSTVTTTAQVVTTTTGADGQVSTATVTTTAVEVVTATATATPAAPAAPAGGAAATVTATQAVTVSSVVQETVYLTTQVAVTVPAAAATATVVSTVVSTQTYFTTITNLPVYTPTPAAPAPPAPSSTNGATQIYNQVTPPGQDPPAPERPSTCSIDFYNEVNKNCISIFVAPGCGEIVQLSFFINACIKDALLSGSYVFAEAAKQNMMSNCRAKSQAAISITSDPVLVQQGQTIAAAAGVGSSPCPGGCGNGGMCTPNGCMCKIGFAGQSCEVDVSKLAINTASGPLMTQNGATVQQTIAVAPADPNNTGAAANPAAPATGDPNNGAAAPAAGGAYPATAGSTTPAAGTTAGGNTAAAPATGATTNNTGGKTGTGDVVVSSASSIFKTGASVVSVLLAAAALF</sequence>
<dbReference type="PROSITE" id="PS51233">
    <property type="entry name" value="VWFD"/>
    <property type="match status" value="1"/>
</dbReference>